<proteinExistence type="predicted"/>
<gene>
    <name evidence="1" type="ORF">RND81_13G014400</name>
</gene>
<evidence type="ECO:0000313" key="2">
    <source>
        <dbReference type="Proteomes" id="UP001443914"/>
    </source>
</evidence>
<comment type="caution">
    <text evidence="1">The sequence shown here is derived from an EMBL/GenBank/DDBJ whole genome shotgun (WGS) entry which is preliminary data.</text>
</comment>
<dbReference type="AlphaFoldDB" id="A0AAW1GVQ1"/>
<accession>A0AAW1GVQ1</accession>
<sequence>MSINCLNCHILRRIDSNCDSNKRCIDNVDTNKSSFLANKTIGKKNMAERSWSGNLMPPLYNNKYTDRSSLLKKVNFANQCRHDSAGVVPFCETIDDLMTEPRLVRSGGLRRDWSFEDLAASQMEAKRKI</sequence>
<evidence type="ECO:0000313" key="1">
    <source>
        <dbReference type="EMBL" id="KAK9667837.1"/>
    </source>
</evidence>
<organism evidence="1 2">
    <name type="scientific">Saponaria officinalis</name>
    <name type="common">Common soapwort</name>
    <name type="synonym">Lychnis saponaria</name>
    <dbReference type="NCBI Taxonomy" id="3572"/>
    <lineage>
        <taxon>Eukaryota</taxon>
        <taxon>Viridiplantae</taxon>
        <taxon>Streptophyta</taxon>
        <taxon>Embryophyta</taxon>
        <taxon>Tracheophyta</taxon>
        <taxon>Spermatophyta</taxon>
        <taxon>Magnoliopsida</taxon>
        <taxon>eudicotyledons</taxon>
        <taxon>Gunneridae</taxon>
        <taxon>Pentapetalae</taxon>
        <taxon>Caryophyllales</taxon>
        <taxon>Caryophyllaceae</taxon>
        <taxon>Caryophylleae</taxon>
        <taxon>Saponaria</taxon>
    </lineage>
</organism>
<name>A0AAW1GVQ1_SAPOF</name>
<dbReference type="EMBL" id="JBDFQZ010000013">
    <property type="protein sequence ID" value="KAK9667837.1"/>
    <property type="molecule type" value="Genomic_DNA"/>
</dbReference>
<protein>
    <submittedName>
        <fullName evidence="1">Uncharacterized protein</fullName>
    </submittedName>
</protein>
<dbReference type="Proteomes" id="UP001443914">
    <property type="component" value="Unassembled WGS sequence"/>
</dbReference>
<keyword evidence="2" id="KW-1185">Reference proteome</keyword>
<dbReference type="PANTHER" id="PTHR36019">
    <property type="entry name" value="PLANT/PROTEIN"/>
    <property type="match status" value="1"/>
</dbReference>
<reference evidence="1" key="1">
    <citation type="submission" date="2024-03" db="EMBL/GenBank/DDBJ databases">
        <title>WGS assembly of Saponaria officinalis var. Norfolk2.</title>
        <authorList>
            <person name="Jenkins J."/>
            <person name="Shu S."/>
            <person name="Grimwood J."/>
            <person name="Barry K."/>
            <person name="Goodstein D."/>
            <person name="Schmutz J."/>
            <person name="Leebens-Mack J."/>
            <person name="Osbourn A."/>
        </authorList>
    </citation>
    <scope>NUCLEOTIDE SEQUENCE [LARGE SCALE GENOMIC DNA]</scope>
    <source>
        <strain evidence="1">JIC</strain>
    </source>
</reference>
<dbReference type="PANTHER" id="PTHR36019:SF3">
    <property type="entry name" value="PLANT_PROTEIN"/>
    <property type="match status" value="1"/>
</dbReference>